<dbReference type="KEGG" id="kor:AWR26_09330"/>
<feature type="transmembrane region" description="Helical" evidence="5">
    <location>
        <begin position="47"/>
        <end position="70"/>
    </location>
</feature>
<dbReference type="AlphaFoldDB" id="A0AA94KQC1"/>
<evidence type="ECO:0000256" key="1">
    <source>
        <dbReference type="ARBA" id="ARBA00022475"/>
    </source>
</evidence>
<dbReference type="InterPro" id="IPR012451">
    <property type="entry name" value="DUF1656"/>
</dbReference>
<evidence type="ECO:0000313" key="8">
    <source>
        <dbReference type="Proteomes" id="UP000078227"/>
    </source>
</evidence>
<evidence type="ECO:0000256" key="2">
    <source>
        <dbReference type="ARBA" id="ARBA00022692"/>
    </source>
</evidence>
<name>A0AA94KQC1_9ENTR</name>
<feature type="transmembrane region" description="Helical" evidence="5">
    <location>
        <begin position="12"/>
        <end position="35"/>
    </location>
</feature>
<dbReference type="RefSeq" id="WP_064565265.1">
    <property type="nucleotide sequence ID" value="NZ_CP014007.2"/>
</dbReference>
<evidence type="ECO:0000313" key="7">
    <source>
        <dbReference type="EMBL" id="SFC55290.1"/>
    </source>
</evidence>
<gene>
    <name evidence="6" type="ORF">AWR26_09330</name>
    <name evidence="7" type="ORF">SAMN05216286_2683</name>
</gene>
<keyword evidence="1" id="KW-1003">Cell membrane</keyword>
<evidence type="ECO:0000256" key="3">
    <source>
        <dbReference type="ARBA" id="ARBA00022989"/>
    </source>
</evidence>
<dbReference type="EMBL" id="CP014007">
    <property type="protein sequence ID" value="ANI82347.1"/>
    <property type="molecule type" value="Genomic_DNA"/>
</dbReference>
<keyword evidence="3 5" id="KW-1133">Transmembrane helix</keyword>
<evidence type="ECO:0000256" key="5">
    <source>
        <dbReference type="SAM" id="Phobius"/>
    </source>
</evidence>
<reference evidence="6 8" key="2">
    <citation type="submission" date="2021-03" db="EMBL/GenBank/DDBJ databases">
        <authorList>
            <person name="Li Y."/>
            <person name="Li S."/>
            <person name="Chen M."/>
            <person name="Peng G."/>
            <person name="Tan Z."/>
            <person name="An Q."/>
        </authorList>
    </citation>
    <scope>NUCLEOTIDE SEQUENCE [LARGE SCALE GENOMIC DNA]</scope>
    <source>
        <strain evidence="6 8">Ola 51</strain>
    </source>
</reference>
<keyword evidence="4 5" id="KW-0472">Membrane</keyword>
<evidence type="ECO:0000313" key="6">
    <source>
        <dbReference type="EMBL" id="ANI82347.1"/>
    </source>
</evidence>
<dbReference type="EMBL" id="FOKO01000003">
    <property type="protein sequence ID" value="SFC55290.1"/>
    <property type="molecule type" value="Genomic_DNA"/>
</dbReference>
<dbReference type="Proteomes" id="UP000078227">
    <property type="component" value="Chromosome"/>
</dbReference>
<organism evidence="7 9">
    <name type="scientific">Kosakonia oryzae</name>
    <dbReference type="NCBI Taxonomy" id="497725"/>
    <lineage>
        <taxon>Bacteria</taxon>
        <taxon>Pseudomonadati</taxon>
        <taxon>Pseudomonadota</taxon>
        <taxon>Gammaproteobacteria</taxon>
        <taxon>Enterobacterales</taxon>
        <taxon>Enterobacteriaceae</taxon>
        <taxon>Kosakonia</taxon>
    </lineage>
</organism>
<reference evidence="7 9" key="1">
    <citation type="submission" date="2016-10" db="EMBL/GenBank/DDBJ databases">
        <authorList>
            <person name="Varghese N."/>
            <person name="Submissions S."/>
        </authorList>
    </citation>
    <scope>NUCLEOTIDE SEQUENCE [LARGE SCALE GENOMIC DNA]</scope>
    <source>
        <strain evidence="7 9">CGMCC 1.7012</strain>
    </source>
</reference>
<proteinExistence type="predicted"/>
<accession>A0AA94KQC1</accession>
<protein>
    <submittedName>
        <fullName evidence="6">DUF1656 domain-containing protein</fullName>
    </submittedName>
</protein>
<dbReference type="Proteomes" id="UP000182314">
    <property type="component" value="Unassembled WGS sequence"/>
</dbReference>
<evidence type="ECO:0000313" key="9">
    <source>
        <dbReference type="Proteomes" id="UP000182314"/>
    </source>
</evidence>
<keyword evidence="2 5" id="KW-0812">Transmembrane</keyword>
<dbReference type="Pfam" id="PF07869">
    <property type="entry name" value="DUF1656"/>
    <property type="match status" value="1"/>
</dbReference>
<sequence>MINDMNIGGVFFPGLLIVALLALVFTLLCVPLFSFSRLYRRLPYRPLMGFSIYIVTFSLLIQGLNALGWLSV</sequence>
<evidence type="ECO:0000256" key="4">
    <source>
        <dbReference type="ARBA" id="ARBA00023136"/>
    </source>
</evidence>
<keyword evidence="8" id="KW-1185">Reference proteome</keyword>